<protein>
    <submittedName>
        <fullName evidence="1">Uncharacterized protein</fullName>
    </submittedName>
</protein>
<organism evidence="1 2">
    <name type="scientific">Entomophthora muscae</name>
    <dbReference type="NCBI Taxonomy" id="34485"/>
    <lineage>
        <taxon>Eukaryota</taxon>
        <taxon>Fungi</taxon>
        <taxon>Fungi incertae sedis</taxon>
        <taxon>Zoopagomycota</taxon>
        <taxon>Entomophthoromycotina</taxon>
        <taxon>Entomophthoromycetes</taxon>
        <taxon>Entomophthorales</taxon>
        <taxon>Entomophthoraceae</taxon>
        <taxon>Entomophthora</taxon>
    </lineage>
</organism>
<name>A0ACC2SV15_9FUNG</name>
<comment type="caution">
    <text evidence="1">The sequence shown here is derived from an EMBL/GenBank/DDBJ whole genome shotgun (WGS) entry which is preliminary data.</text>
</comment>
<reference evidence="1" key="1">
    <citation type="submission" date="2022-04" db="EMBL/GenBank/DDBJ databases">
        <title>Genome of the entomopathogenic fungus Entomophthora muscae.</title>
        <authorList>
            <person name="Elya C."/>
            <person name="Lovett B.R."/>
            <person name="Lee E."/>
            <person name="Macias A.M."/>
            <person name="Hajek A.E."/>
            <person name="De Bivort B.L."/>
            <person name="Kasson M.T."/>
            <person name="De Fine Licht H.H."/>
            <person name="Stajich J.E."/>
        </authorList>
    </citation>
    <scope>NUCLEOTIDE SEQUENCE</scope>
    <source>
        <strain evidence="1">Berkeley</strain>
    </source>
</reference>
<dbReference type="Proteomes" id="UP001165960">
    <property type="component" value="Unassembled WGS sequence"/>
</dbReference>
<proteinExistence type="predicted"/>
<evidence type="ECO:0000313" key="2">
    <source>
        <dbReference type="Proteomes" id="UP001165960"/>
    </source>
</evidence>
<dbReference type="EMBL" id="QTSX02004306">
    <property type="protein sequence ID" value="KAJ9066119.1"/>
    <property type="molecule type" value="Genomic_DNA"/>
</dbReference>
<sequence>MLHPSQVCFFIQLLHAGSCQLQAQDCDTTVVGSERNTATQTEKEKGADSIFADTKVTFVCLPCLGFEDLQDWSGNIVLETASSPLATPSVFLQACHNSIELPSFCPAIIN</sequence>
<gene>
    <name evidence="1" type="ORF">DSO57_1012753</name>
</gene>
<evidence type="ECO:0000313" key="1">
    <source>
        <dbReference type="EMBL" id="KAJ9066119.1"/>
    </source>
</evidence>
<keyword evidence="2" id="KW-1185">Reference proteome</keyword>
<accession>A0ACC2SV15</accession>